<organism evidence="2 3">
    <name type="scientific">Sphingomonas glacialis</name>
    <dbReference type="NCBI Taxonomy" id="658225"/>
    <lineage>
        <taxon>Bacteria</taxon>
        <taxon>Pseudomonadati</taxon>
        <taxon>Pseudomonadota</taxon>
        <taxon>Alphaproteobacteria</taxon>
        <taxon>Sphingomonadales</taxon>
        <taxon>Sphingomonadaceae</taxon>
        <taxon>Sphingomonas</taxon>
    </lineage>
</organism>
<dbReference type="Proteomes" id="UP000319931">
    <property type="component" value="Unassembled WGS sequence"/>
</dbReference>
<comment type="caution">
    <text evidence="2">The sequence shown here is derived from an EMBL/GenBank/DDBJ whole genome shotgun (WGS) entry which is preliminary data.</text>
</comment>
<dbReference type="Pfam" id="PF12276">
    <property type="entry name" value="DUF3617"/>
    <property type="match status" value="1"/>
</dbReference>
<evidence type="ECO:0008006" key="4">
    <source>
        <dbReference type="Google" id="ProtNLM"/>
    </source>
</evidence>
<reference evidence="2 3" key="1">
    <citation type="journal article" date="2019" name="Environ. Microbiol.">
        <title>Species interactions and distinct microbial communities in high Arctic permafrost affected cryosols are associated with the CH4 and CO2 gas fluxes.</title>
        <authorList>
            <person name="Altshuler I."/>
            <person name="Hamel J."/>
            <person name="Turney S."/>
            <person name="Magnuson E."/>
            <person name="Levesque R."/>
            <person name="Greer C."/>
            <person name="Whyte L.G."/>
        </authorList>
    </citation>
    <scope>NUCLEOTIDE SEQUENCE [LARGE SCALE GENOMIC DNA]</scope>
    <source>
        <strain evidence="2 3">E6.1</strain>
    </source>
</reference>
<dbReference type="InterPro" id="IPR022061">
    <property type="entry name" value="DUF3617"/>
</dbReference>
<accession>A0A502FZQ2</accession>
<evidence type="ECO:0000313" key="3">
    <source>
        <dbReference type="Proteomes" id="UP000319931"/>
    </source>
</evidence>
<dbReference type="EMBL" id="RCZC01000002">
    <property type="protein sequence ID" value="TPG54851.1"/>
    <property type="molecule type" value="Genomic_DNA"/>
</dbReference>
<protein>
    <recommendedName>
        <fullName evidence="4">DUF3617 family protein</fullName>
    </recommendedName>
</protein>
<keyword evidence="1" id="KW-0732">Signal</keyword>
<evidence type="ECO:0000313" key="2">
    <source>
        <dbReference type="EMBL" id="TPG54851.1"/>
    </source>
</evidence>
<feature type="chain" id="PRO_5021375647" description="DUF3617 family protein" evidence="1">
    <location>
        <begin position="24"/>
        <end position="143"/>
    </location>
</feature>
<sequence length="143" mass="14792">MQVRNVVHAMIAGLAATGGLAAAAPAGAPTLAALARIEPGEWQFKALDGDVPARSICIGDARPLIQFGHGSAQCQHTVLADDANLARVSYVCPGTGHGQTSVKVATQRNFNLETQGILGGAPFDEQYEARRVGDCATGAVRLK</sequence>
<dbReference type="RefSeq" id="WP_140849989.1">
    <property type="nucleotide sequence ID" value="NZ_RCZC01000002.1"/>
</dbReference>
<proteinExistence type="predicted"/>
<evidence type="ECO:0000256" key="1">
    <source>
        <dbReference type="SAM" id="SignalP"/>
    </source>
</evidence>
<dbReference type="OrthoDB" id="7595119at2"/>
<keyword evidence="3" id="KW-1185">Reference proteome</keyword>
<feature type="signal peptide" evidence="1">
    <location>
        <begin position="1"/>
        <end position="23"/>
    </location>
</feature>
<name>A0A502FZQ2_9SPHN</name>
<dbReference type="AlphaFoldDB" id="A0A502FZQ2"/>
<gene>
    <name evidence="2" type="ORF">EAH76_09585</name>
</gene>